<dbReference type="AlphaFoldDB" id="A0A1G8JXS4"/>
<name>A0A1G8JXS4_9GAMM</name>
<accession>A0A1G8JXS4</accession>
<dbReference type="InterPro" id="IPR022080">
    <property type="entry name" value="DUF3630"/>
</dbReference>
<gene>
    <name evidence="1" type="ORF">SAMN04488540_101187</name>
</gene>
<reference evidence="2" key="1">
    <citation type="submission" date="2016-10" db="EMBL/GenBank/DDBJ databases">
        <authorList>
            <person name="Varghese N."/>
            <person name="Submissions S."/>
        </authorList>
    </citation>
    <scope>NUCLEOTIDE SEQUENCE [LARGE SCALE GENOMIC DNA]</scope>
    <source>
        <strain evidence="2">DSM 23317</strain>
    </source>
</reference>
<sequence length="105" mass="12049">MGTIDHPLLLQLSAPQWQAETGQLLWTLATDDDTLAQLVPLMLARLDCRLLEHSWGADRHLWLLEFEGCRLALQYEALCDTLWLQAERAGDQEVTEYLAQLWTSL</sequence>
<dbReference type="Pfam" id="PF12305">
    <property type="entry name" value="DUF3630"/>
    <property type="match status" value="1"/>
</dbReference>
<evidence type="ECO:0008006" key="3">
    <source>
        <dbReference type="Google" id="ProtNLM"/>
    </source>
</evidence>
<dbReference type="Proteomes" id="UP000199527">
    <property type="component" value="Unassembled WGS sequence"/>
</dbReference>
<evidence type="ECO:0000313" key="1">
    <source>
        <dbReference type="EMBL" id="SDI35877.1"/>
    </source>
</evidence>
<protein>
    <recommendedName>
        <fullName evidence="3">DUF3630 domain-containing protein</fullName>
    </recommendedName>
</protein>
<organism evidence="1 2">
    <name type="scientific">Ferrimonas sediminum</name>
    <dbReference type="NCBI Taxonomy" id="718193"/>
    <lineage>
        <taxon>Bacteria</taxon>
        <taxon>Pseudomonadati</taxon>
        <taxon>Pseudomonadota</taxon>
        <taxon>Gammaproteobacteria</taxon>
        <taxon>Alteromonadales</taxon>
        <taxon>Ferrimonadaceae</taxon>
        <taxon>Ferrimonas</taxon>
    </lineage>
</organism>
<dbReference type="OrthoDB" id="6389032at2"/>
<dbReference type="EMBL" id="FNEM01000001">
    <property type="protein sequence ID" value="SDI35877.1"/>
    <property type="molecule type" value="Genomic_DNA"/>
</dbReference>
<evidence type="ECO:0000313" key="2">
    <source>
        <dbReference type="Proteomes" id="UP000199527"/>
    </source>
</evidence>
<proteinExistence type="predicted"/>
<keyword evidence="2" id="KW-1185">Reference proteome</keyword>
<dbReference type="RefSeq" id="WP_090360451.1">
    <property type="nucleotide sequence ID" value="NZ_FNEM01000001.1"/>
</dbReference>